<accession>A0ABN8TVE6</accession>
<dbReference type="PANTHER" id="PTHR35528">
    <property type="entry name" value="BLL1675 PROTEIN"/>
    <property type="match status" value="1"/>
</dbReference>
<evidence type="ECO:0000313" key="3">
    <source>
        <dbReference type="Proteomes" id="UP001152658"/>
    </source>
</evidence>
<keyword evidence="1" id="KW-1133">Transmembrane helix</keyword>
<evidence type="ECO:0000256" key="1">
    <source>
        <dbReference type="SAM" id="Phobius"/>
    </source>
</evidence>
<dbReference type="RefSeq" id="WP_372586280.1">
    <property type="nucleotide sequence ID" value="NZ_CALYLA010000019.1"/>
</dbReference>
<evidence type="ECO:0008006" key="4">
    <source>
        <dbReference type="Google" id="ProtNLM"/>
    </source>
</evidence>
<dbReference type="Proteomes" id="UP001152658">
    <property type="component" value="Unassembled WGS sequence"/>
</dbReference>
<gene>
    <name evidence="2" type="ORF">VAE063_950599</name>
</gene>
<comment type="caution">
    <text evidence="2">The sequence shown here is derived from an EMBL/GenBank/DDBJ whole genome shotgun (WGS) entry which is preliminary data.</text>
</comment>
<protein>
    <recommendedName>
        <fullName evidence="4">Transposase</fullName>
    </recommendedName>
</protein>
<proteinExistence type="predicted"/>
<feature type="transmembrane region" description="Helical" evidence="1">
    <location>
        <begin position="70"/>
        <end position="101"/>
    </location>
</feature>
<keyword evidence="1" id="KW-0472">Membrane</keyword>
<keyword evidence="3" id="KW-1185">Reference proteome</keyword>
<dbReference type="InterPro" id="IPR052183">
    <property type="entry name" value="IS_Transposase"/>
</dbReference>
<dbReference type="PANTHER" id="PTHR35528:SF3">
    <property type="entry name" value="BLL1675 PROTEIN"/>
    <property type="match status" value="1"/>
</dbReference>
<name>A0ABN8TVE6_9VIBR</name>
<organism evidence="2 3">
    <name type="scientific">Vibrio aestuarianus</name>
    <dbReference type="NCBI Taxonomy" id="28171"/>
    <lineage>
        <taxon>Bacteria</taxon>
        <taxon>Pseudomonadati</taxon>
        <taxon>Pseudomonadota</taxon>
        <taxon>Gammaproteobacteria</taxon>
        <taxon>Vibrionales</taxon>
        <taxon>Vibrionaceae</taxon>
        <taxon>Vibrio</taxon>
    </lineage>
</organism>
<sequence>MDFSGYQHPSDIILLAVPYYVSYNLSYRDIEEIFTERGSYVDHSTINRWVINFAPMIESKVRQMRVSDHLLTVISISFGAILASPICTLILSLCSLISYIVAE</sequence>
<dbReference type="EMBL" id="CALYLK010000136">
    <property type="protein sequence ID" value="CAH8237959.1"/>
    <property type="molecule type" value="Genomic_DNA"/>
</dbReference>
<keyword evidence="1" id="KW-0812">Transmembrane</keyword>
<reference evidence="2" key="1">
    <citation type="submission" date="2022-06" db="EMBL/GenBank/DDBJ databases">
        <authorList>
            <person name="Goudenege D."/>
            <person name="Le Roux F."/>
        </authorList>
    </citation>
    <scope>NUCLEOTIDE SEQUENCE</scope>
    <source>
        <strain evidence="2">12-063</strain>
    </source>
</reference>
<evidence type="ECO:0000313" key="2">
    <source>
        <dbReference type="EMBL" id="CAH8237959.1"/>
    </source>
</evidence>